<gene>
    <name evidence="1" type="ORF">BWY73_00595</name>
</gene>
<organism evidence="1">
    <name type="scientific">candidate division TA06 bacterium ADurb.Bin417</name>
    <dbReference type="NCBI Taxonomy" id="1852828"/>
    <lineage>
        <taxon>Bacteria</taxon>
        <taxon>Bacteria division TA06</taxon>
    </lineage>
</organism>
<protein>
    <submittedName>
        <fullName evidence="1">Uncharacterized protein</fullName>
    </submittedName>
</protein>
<evidence type="ECO:0000313" key="1">
    <source>
        <dbReference type="EMBL" id="OPZ92880.1"/>
    </source>
</evidence>
<sequence>MRQKGAYPEYFYTVGVGQRSQLRGTSLILDGASSSGNPPGIFAWQLMMHAWLSRPYGTEDPKDGPLVSAGFYDLRTLGQSVYLPLGGKTGIEYDNSPTLGMQWMAMQKYWLSGMRPARDPKQAYSLNGEPTGHERLFVYPFRNREKTVVVLTTVNGTDNNSQDFDCHWKLSGLDFNRYRPADIYGQPLKPAADGTLLVPQLPVLFTGLAAADLPAALANFKEMKAKPAASTGARQLAVGKYTLEINPDRPGYLRLMVKEGGRERTLIDGLVGQPELPKPAVEVADGRLEAKATLAFDSKRYLSLTVSEQGVTMRWRQDNTERAEVKQVLRFRIPNEGAGREIVIQEGPKVIAGLLREDYGQLTPAAALPAPAALHPDASTVSLKGFGDYYLSGATGQGGFTPKTGFRWRTSDGQALLEANYTISAYPGGGTRGIQRIIMDLQISAP</sequence>
<accession>A0A1V5MIY5</accession>
<reference evidence="1" key="1">
    <citation type="submission" date="2017-02" db="EMBL/GenBank/DDBJ databases">
        <title>Delving into the versatile metabolic prowess of the omnipresent phylum Bacteroidetes.</title>
        <authorList>
            <person name="Nobu M.K."/>
            <person name="Mei R."/>
            <person name="Narihiro T."/>
            <person name="Kuroda K."/>
            <person name="Liu W.-T."/>
        </authorList>
    </citation>
    <scope>NUCLEOTIDE SEQUENCE</scope>
    <source>
        <strain evidence="1">ADurb.Bin417</strain>
    </source>
</reference>
<dbReference type="EMBL" id="MWAK01000061">
    <property type="protein sequence ID" value="OPZ92880.1"/>
    <property type="molecule type" value="Genomic_DNA"/>
</dbReference>
<comment type="caution">
    <text evidence="1">The sequence shown here is derived from an EMBL/GenBank/DDBJ whole genome shotgun (WGS) entry which is preliminary data.</text>
</comment>
<dbReference type="Proteomes" id="UP000485484">
    <property type="component" value="Unassembled WGS sequence"/>
</dbReference>
<proteinExistence type="predicted"/>
<dbReference type="AlphaFoldDB" id="A0A1V5MIY5"/>
<name>A0A1V5MIY5_UNCT6</name>